<accession>A0A8E2JNK5</accession>
<dbReference type="EMBL" id="KV750653">
    <property type="protein sequence ID" value="OCL03905.1"/>
    <property type="molecule type" value="Genomic_DNA"/>
</dbReference>
<name>A0A8E2JNK5_9PEZI</name>
<organism evidence="2 3">
    <name type="scientific">Glonium stellatum</name>
    <dbReference type="NCBI Taxonomy" id="574774"/>
    <lineage>
        <taxon>Eukaryota</taxon>
        <taxon>Fungi</taxon>
        <taxon>Dikarya</taxon>
        <taxon>Ascomycota</taxon>
        <taxon>Pezizomycotina</taxon>
        <taxon>Dothideomycetes</taxon>
        <taxon>Pleosporomycetidae</taxon>
        <taxon>Gloniales</taxon>
        <taxon>Gloniaceae</taxon>
        <taxon>Glonium</taxon>
    </lineage>
</organism>
<keyword evidence="3" id="KW-1185">Reference proteome</keyword>
<evidence type="ECO:0000313" key="3">
    <source>
        <dbReference type="Proteomes" id="UP000250140"/>
    </source>
</evidence>
<dbReference type="AlphaFoldDB" id="A0A8E2JNK5"/>
<evidence type="ECO:0000313" key="2">
    <source>
        <dbReference type="EMBL" id="OCL03905.1"/>
    </source>
</evidence>
<proteinExistence type="predicted"/>
<protein>
    <submittedName>
        <fullName evidence="2">Uncharacterized protein</fullName>
    </submittedName>
</protein>
<feature type="compositionally biased region" description="Basic residues" evidence="1">
    <location>
        <begin position="237"/>
        <end position="251"/>
    </location>
</feature>
<dbReference type="Proteomes" id="UP000250140">
    <property type="component" value="Unassembled WGS sequence"/>
</dbReference>
<reference evidence="2 3" key="1">
    <citation type="journal article" date="2016" name="Nat. Commun.">
        <title>Ectomycorrhizal ecology is imprinted in the genome of the dominant symbiotic fungus Cenococcum geophilum.</title>
        <authorList>
            <consortium name="DOE Joint Genome Institute"/>
            <person name="Peter M."/>
            <person name="Kohler A."/>
            <person name="Ohm R.A."/>
            <person name="Kuo A."/>
            <person name="Krutzmann J."/>
            <person name="Morin E."/>
            <person name="Arend M."/>
            <person name="Barry K.W."/>
            <person name="Binder M."/>
            <person name="Choi C."/>
            <person name="Clum A."/>
            <person name="Copeland A."/>
            <person name="Grisel N."/>
            <person name="Haridas S."/>
            <person name="Kipfer T."/>
            <person name="LaButti K."/>
            <person name="Lindquist E."/>
            <person name="Lipzen A."/>
            <person name="Maire R."/>
            <person name="Meier B."/>
            <person name="Mihaltcheva S."/>
            <person name="Molinier V."/>
            <person name="Murat C."/>
            <person name="Poggeler S."/>
            <person name="Quandt C.A."/>
            <person name="Sperisen C."/>
            <person name="Tritt A."/>
            <person name="Tisserant E."/>
            <person name="Crous P.W."/>
            <person name="Henrissat B."/>
            <person name="Nehls U."/>
            <person name="Egli S."/>
            <person name="Spatafora J.W."/>
            <person name="Grigoriev I.V."/>
            <person name="Martin F.M."/>
        </authorList>
    </citation>
    <scope>NUCLEOTIDE SEQUENCE [LARGE SCALE GENOMIC DNA]</scope>
    <source>
        <strain evidence="2 3">CBS 207.34</strain>
    </source>
</reference>
<sequence>MDQRPNSQEYYLPGRSGHHSLSFLNIPIFHDPPSPHDYLVPGQRISFSEYPAEPAPFPIPVSEATNISPKIDDSVLKATAADHEWGYIYVGSLAQSSAKRNTKPFAPVTFRSTDRHQASLMATRKTSSDIVNADSGTQSAIYTELIHPSGQIGIPQQTTVPQQITILEPTAILESINVMLSHTPVTNTAIRISRRITHPTKTSFQSLLKLSGKRPNEAALQYILDLRAQRPQDTMKARKTKRTRKAKKGPA</sequence>
<gene>
    <name evidence="2" type="ORF">AOQ84DRAFT_442388</name>
</gene>
<evidence type="ECO:0000256" key="1">
    <source>
        <dbReference type="SAM" id="MobiDB-lite"/>
    </source>
</evidence>
<feature type="region of interest" description="Disordered" evidence="1">
    <location>
        <begin position="230"/>
        <end position="251"/>
    </location>
</feature>